<gene>
    <name evidence="1" type="ORF">PIB30_020997</name>
</gene>
<organism evidence="1 2">
    <name type="scientific">Stylosanthes scabra</name>
    <dbReference type="NCBI Taxonomy" id="79078"/>
    <lineage>
        <taxon>Eukaryota</taxon>
        <taxon>Viridiplantae</taxon>
        <taxon>Streptophyta</taxon>
        <taxon>Embryophyta</taxon>
        <taxon>Tracheophyta</taxon>
        <taxon>Spermatophyta</taxon>
        <taxon>Magnoliopsida</taxon>
        <taxon>eudicotyledons</taxon>
        <taxon>Gunneridae</taxon>
        <taxon>Pentapetalae</taxon>
        <taxon>rosids</taxon>
        <taxon>fabids</taxon>
        <taxon>Fabales</taxon>
        <taxon>Fabaceae</taxon>
        <taxon>Papilionoideae</taxon>
        <taxon>50 kb inversion clade</taxon>
        <taxon>dalbergioids sensu lato</taxon>
        <taxon>Dalbergieae</taxon>
        <taxon>Pterocarpus clade</taxon>
        <taxon>Stylosanthes</taxon>
    </lineage>
</organism>
<protein>
    <submittedName>
        <fullName evidence="1">Uncharacterized protein</fullName>
    </submittedName>
</protein>
<accession>A0ABU6S9G8</accession>
<comment type="caution">
    <text evidence="1">The sequence shown here is derived from an EMBL/GenBank/DDBJ whole genome shotgun (WGS) entry which is preliminary data.</text>
</comment>
<dbReference type="Proteomes" id="UP001341840">
    <property type="component" value="Unassembled WGS sequence"/>
</dbReference>
<evidence type="ECO:0000313" key="2">
    <source>
        <dbReference type="Proteomes" id="UP001341840"/>
    </source>
</evidence>
<name>A0ABU6S9G8_9FABA</name>
<proteinExistence type="predicted"/>
<evidence type="ECO:0000313" key="1">
    <source>
        <dbReference type="EMBL" id="MED6132665.1"/>
    </source>
</evidence>
<dbReference type="EMBL" id="JASCZI010060483">
    <property type="protein sequence ID" value="MED6132665.1"/>
    <property type="molecule type" value="Genomic_DNA"/>
</dbReference>
<sequence>MGGIHEAPPPFDVSTHCRLVDDELTEVATGSDGTVTEVVLGKGKFRLLHFNFQQGDHCMCFGVLLERMTNLVIPVIHVGGHIRTDENGVLSYMDIEPLAQNLEFGLRELKGVDDLNEFEPLAFWRQKLLLFWLPYAVARDGAGLTISAETIIP</sequence>
<keyword evidence="2" id="KW-1185">Reference proteome</keyword>
<reference evidence="1 2" key="1">
    <citation type="journal article" date="2023" name="Plants (Basel)">
        <title>Bridging the Gap: Combining Genomics and Transcriptomics Approaches to Understand Stylosanthes scabra, an Orphan Legume from the Brazilian Caatinga.</title>
        <authorList>
            <person name="Ferreira-Neto J.R.C."/>
            <person name="da Silva M.D."/>
            <person name="Binneck E."/>
            <person name="de Melo N.F."/>
            <person name="da Silva R.H."/>
            <person name="de Melo A.L.T.M."/>
            <person name="Pandolfi V."/>
            <person name="Bustamante F.O."/>
            <person name="Brasileiro-Vidal A.C."/>
            <person name="Benko-Iseppon A.M."/>
        </authorList>
    </citation>
    <scope>NUCLEOTIDE SEQUENCE [LARGE SCALE GENOMIC DNA]</scope>
    <source>
        <tissue evidence="1">Leaves</tissue>
    </source>
</reference>